<dbReference type="InterPro" id="IPR013097">
    <property type="entry name" value="Dabb"/>
</dbReference>
<feature type="domain" description="Stress-response A/B barrel" evidence="2">
    <location>
        <begin position="24"/>
        <end position="138"/>
    </location>
</feature>
<keyword evidence="1" id="KW-0732">Signal</keyword>
<sequence length="147" mass="16275">MKTKMVASASLILTLFAAPALADVHHFVALRYQRNVDASVKAEIAERFKALKNISTRNGKPYIISITGGDSISKEGFDQGFEQGFLVIFANREDRDYFVGKPYSEVMDPSHQAVAQFAEPHFEHDANGKLTGIFVYDYIPDGEAASK</sequence>
<proteinExistence type="predicted"/>
<feature type="chain" id="PRO_5046898695" evidence="1">
    <location>
        <begin position="23"/>
        <end position="147"/>
    </location>
</feature>
<dbReference type="Pfam" id="PF07876">
    <property type="entry name" value="Dabb"/>
    <property type="match status" value="1"/>
</dbReference>
<dbReference type="InterPro" id="IPR011008">
    <property type="entry name" value="Dimeric_a/b-barrel"/>
</dbReference>
<name>A0ABS7IPE2_9HYPH</name>
<dbReference type="EMBL" id="JABDYF010000010">
    <property type="protein sequence ID" value="MBX5091905.1"/>
    <property type="molecule type" value="Genomic_DNA"/>
</dbReference>
<evidence type="ECO:0000256" key="1">
    <source>
        <dbReference type="SAM" id="SignalP"/>
    </source>
</evidence>
<comment type="caution">
    <text evidence="3">The sequence shown here is derived from an EMBL/GenBank/DDBJ whole genome shotgun (WGS) entry which is preliminary data.</text>
</comment>
<feature type="signal peptide" evidence="1">
    <location>
        <begin position="1"/>
        <end position="22"/>
    </location>
</feature>
<accession>A0ABS7IPE2</accession>
<protein>
    <submittedName>
        <fullName evidence="3">Dabb family protein</fullName>
    </submittedName>
</protein>
<dbReference type="Gene3D" id="3.30.70.100">
    <property type="match status" value="1"/>
</dbReference>
<dbReference type="SUPFAM" id="SSF54909">
    <property type="entry name" value="Dimeric alpha+beta barrel"/>
    <property type="match status" value="1"/>
</dbReference>
<dbReference type="Proteomes" id="UP000770629">
    <property type="component" value="Unassembled WGS sequence"/>
</dbReference>
<dbReference type="PROSITE" id="PS51502">
    <property type="entry name" value="S_R_A_B_BARREL"/>
    <property type="match status" value="1"/>
</dbReference>
<gene>
    <name evidence="3" type="ORF">HJB60_22400</name>
</gene>
<evidence type="ECO:0000259" key="2">
    <source>
        <dbReference type="PROSITE" id="PS51502"/>
    </source>
</evidence>
<evidence type="ECO:0000313" key="4">
    <source>
        <dbReference type="Proteomes" id="UP000770629"/>
    </source>
</evidence>
<dbReference type="SMART" id="SM00886">
    <property type="entry name" value="Dabb"/>
    <property type="match status" value="1"/>
</dbReference>
<keyword evidence="4" id="KW-1185">Reference proteome</keyword>
<reference evidence="3 4" key="1">
    <citation type="submission" date="2020-04" db="EMBL/GenBank/DDBJ databases">
        <title>Global-level population genomics: horizontal gene transfer, symbiosis and evolution in Rhizobia.</title>
        <authorList>
            <person name="Gai Y."/>
        </authorList>
    </citation>
    <scope>NUCLEOTIDE SEQUENCE [LARGE SCALE GENOMIC DNA]</scope>
    <source>
        <strain evidence="3 4">BLR33</strain>
    </source>
</reference>
<evidence type="ECO:0000313" key="3">
    <source>
        <dbReference type="EMBL" id="MBX5091905.1"/>
    </source>
</evidence>
<dbReference type="RefSeq" id="WP_221106978.1">
    <property type="nucleotide sequence ID" value="NZ_JABDXT010000003.1"/>
</dbReference>
<organism evidence="3 4">
    <name type="scientific">Rhizobium lentis</name>
    <dbReference type="NCBI Taxonomy" id="1138194"/>
    <lineage>
        <taxon>Bacteria</taxon>
        <taxon>Pseudomonadati</taxon>
        <taxon>Pseudomonadota</taxon>
        <taxon>Alphaproteobacteria</taxon>
        <taxon>Hyphomicrobiales</taxon>
        <taxon>Rhizobiaceae</taxon>
        <taxon>Rhizobium/Agrobacterium group</taxon>
        <taxon>Rhizobium</taxon>
    </lineage>
</organism>